<proteinExistence type="predicted"/>
<evidence type="ECO:0000313" key="3">
    <source>
        <dbReference type="EMBL" id="MBO0930376.1"/>
    </source>
</evidence>
<gene>
    <name evidence="3" type="ORF">J2I48_05180</name>
</gene>
<dbReference type="SUPFAM" id="SSF49785">
    <property type="entry name" value="Galactose-binding domain-like"/>
    <property type="match status" value="1"/>
</dbReference>
<dbReference type="AlphaFoldDB" id="A0A939G1Y3"/>
<comment type="caution">
    <text evidence="3">The sequence shown here is derived from an EMBL/GenBank/DDBJ whole genome shotgun (WGS) entry which is preliminary data.</text>
</comment>
<dbReference type="InterPro" id="IPR000421">
    <property type="entry name" value="FA58C"/>
</dbReference>
<sequence>MKLSATNILIGFALVALLAVGAGLWLSRRKDPLSTDTTVVRNIAPEATLTTSSQSPYFTNAKSILAAAIPTPFKWGDGGWNDASELAFPDWVELNWPTLMRIQSLTIVGLDAAMQPGKGADGPYGLKDFTVQAWVNGAWSTVVTVTGNTKDMTTHTLSTPVTAQKLRISITDSVDHAWSRIVQLQVQGSEA</sequence>
<protein>
    <submittedName>
        <fullName evidence="3">Discoidin domain-containing protein</fullName>
    </submittedName>
</protein>
<feature type="domain" description="F5/8 type C" evidence="2">
    <location>
        <begin position="27"/>
        <end position="189"/>
    </location>
</feature>
<keyword evidence="1" id="KW-1133">Transmembrane helix</keyword>
<dbReference type="RefSeq" id="WP_207334341.1">
    <property type="nucleotide sequence ID" value="NZ_JAFMYU010000003.1"/>
</dbReference>
<evidence type="ECO:0000256" key="1">
    <source>
        <dbReference type="SAM" id="Phobius"/>
    </source>
</evidence>
<dbReference type="PROSITE" id="PS50022">
    <property type="entry name" value="FA58C_3"/>
    <property type="match status" value="1"/>
</dbReference>
<organism evidence="3 4">
    <name type="scientific">Fibrella aquatilis</name>
    <dbReference type="NCBI Taxonomy" id="2817059"/>
    <lineage>
        <taxon>Bacteria</taxon>
        <taxon>Pseudomonadati</taxon>
        <taxon>Bacteroidota</taxon>
        <taxon>Cytophagia</taxon>
        <taxon>Cytophagales</taxon>
        <taxon>Spirosomataceae</taxon>
        <taxon>Fibrella</taxon>
    </lineage>
</organism>
<keyword evidence="1" id="KW-0812">Transmembrane</keyword>
<dbReference type="EMBL" id="JAFMYU010000003">
    <property type="protein sequence ID" value="MBO0930376.1"/>
    <property type="molecule type" value="Genomic_DNA"/>
</dbReference>
<evidence type="ECO:0000259" key="2">
    <source>
        <dbReference type="PROSITE" id="PS50022"/>
    </source>
</evidence>
<accession>A0A939G1Y3</accession>
<name>A0A939G1Y3_9BACT</name>
<dbReference type="Gene3D" id="2.60.120.260">
    <property type="entry name" value="Galactose-binding domain-like"/>
    <property type="match status" value="1"/>
</dbReference>
<dbReference type="Proteomes" id="UP000664795">
    <property type="component" value="Unassembled WGS sequence"/>
</dbReference>
<dbReference type="InterPro" id="IPR008979">
    <property type="entry name" value="Galactose-bd-like_sf"/>
</dbReference>
<dbReference type="Pfam" id="PF00754">
    <property type="entry name" value="F5_F8_type_C"/>
    <property type="match status" value="1"/>
</dbReference>
<reference evidence="3 4" key="1">
    <citation type="submission" date="2021-03" db="EMBL/GenBank/DDBJ databases">
        <title>Fibrella sp. HMF5036 genome sequencing and assembly.</title>
        <authorList>
            <person name="Kang H."/>
            <person name="Kim H."/>
            <person name="Bae S."/>
            <person name="Joh K."/>
        </authorList>
    </citation>
    <scope>NUCLEOTIDE SEQUENCE [LARGE SCALE GENOMIC DNA]</scope>
    <source>
        <strain evidence="3 4">HMF5036</strain>
    </source>
</reference>
<evidence type="ECO:0000313" key="4">
    <source>
        <dbReference type="Proteomes" id="UP000664795"/>
    </source>
</evidence>
<keyword evidence="4" id="KW-1185">Reference proteome</keyword>
<feature type="transmembrane region" description="Helical" evidence="1">
    <location>
        <begin position="6"/>
        <end position="26"/>
    </location>
</feature>
<keyword evidence="1" id="KW-0472">Membrane</keyword>